<name>A0ABW1JJU4_9ACTN</name>
<evidence type="ECO:0000313" key="2">
    <source>
        <dbReference type="Proteomes" id="UP001596189"/>
    </source>
</evidence>
<gene>
    <name evidence="1" type="ORF">ACFQDO_18665</name>
</gene>
<sequence>MSYGLCQACGADVIWALTLPGRNRMPVDPDRYEPDDGRANLQIGRDHNGSVFARVVTEDVEILPGQWRGMPHFATCKAAAGRRRPPTDIDELAKYYPNVVVLDLRRRRQG</sequence>
<protein>
    <submittedName>
        <fullName evidence="1">Uncharacterized protein</fullName>
    </submittedName>
</protein>
<reference evidence="2" key="1">
    <citation type="journal article" date="2019" name="Int. J. Syst. Evol. Microbiol.">
        <title>The Global Catalogue of Microorganisms (GCM) 10K type strain sequencing project: providing services to taxonomists for standard genome sequencing and annotation.</title>
        <authorList>
            <consortium name="The Broad Institute Genomics Platform"/>
            <consortium name="The Broad Institute Genome Sequencing Center for Infectious Disease"/>
            <person name="Wu L."/>
            <person name="Ma J."/>
        </authorList>
    </citation>
    <scope>NUCLEOTIDE SEQUENCE [LARGE SCALE GENOMIC DNA]</scope>
    <source>
        <strain evidence="2">KACC 14249</strain>
    </source>
</reference>
<dbReference type="RefSeq" id="WP_345717688.1">
    <property type="nucleotide sequence ID" value="NZ_BAABFP010000007.1"/>
</dbReference>
<comment type="caution">
    <text evidence="1">The sequence shown here is derived from an EMBL/GenBank/DDBJ whole genome shotgun (WGS) entry which is preliminary data.</text>
</comment>
<evidence type="ECO:0000313" key="1">
    <source>
        <dbReference type="EMBL" id="MFC6009162.1"/>
    </source>
</evidence>
<proteinExistence type="predicted"/>
<organism evidence="1 2">
    <name type="scientific">Angustibacter luteus</name>
    <dbReference type="NCBI Taxonomy" id="658456"/>
    <lineage>
        <taxon>Bacteria</taxon>
        <taxon>Bacillati</taxon>
        <taxon>Actinomycetota</taxon>
        <taxon>Actinomycetes</taxon>
        <taxon>Kineosporiales</taxon>
        <taxon>Kineosporiaceae</taxon>
    </lineage>
</organism>
<accession>A0ABW1JJU4</accession>
<dbReference type="Proteomes" id="UP001596189">
    <property type="component" value="Unassembled WGS sequence"/>
</dbReference>
<keyword evidence="2" id="KW-1185">Reference proteome</keyword>
<dbReference type="EMBL" id="JBHSRD010000008">
    <property type="protein sequence ID" value="MFC6009162.1"/>
    <property type="molecule type" value="Genomic_DNA"/>
</dbReference>